<feature type="compositionally biased region" description="Gly residues" evidence="1">
    <location>
        <begin position="48"/>
        <end position="59"/>
    </location>
</feature>
<name>A0A9R1G0D0_WHEAT</name>
<dbReference type="AlphaFoldDB" id="A0A9R1G0D0"/>
<protein>
    <recommendedName>
        <fullName evidence="3">MATH domain-containing protein</fullName>
    </recommendedName>
</protein>
<reference evidence="2" key="2">
    <citation type="submission" date="2020-03" db="EMBL/GenBank/DDBJ databases">
        <title>The second near-complete assembly of the hexaploid bread wheat (Triticum aestivum) genome.</title>
        <authorList>
            <person name="Zimin A.V."/>
            <person name="Puiu D."/>
            <person name="Shumante A."/>
            <person name="Alonge M."/>
            <person name="Salzberg S.L."/>
        </authorList>
    </citation>
    <scope>NUCLEOTIDE SEQUENCE</scope>
    <source>
        <tissue evidence="2">Leaf</tissue>
    </source>
</reference>
<organism evidence="2">
    <name type="scientific">Triticum aestivum</name>
    <name type="common">Wheat</name>
    <dbReference type="NCBI Taxonomy" id="4565"/>
    <lineage>
        <taxon>Eukaryota</taxon>
        <taxon>Viridiplantae</taxon>
        <taxon>Streptophyta</taxon>
        <taxon>Embryophyta</taxon>
        <taxon>Tracheophyta</taxon>
        <taxon>Spermatophyta</taxon>
        <taxon>Magnoliopsida</taxon>
        <taxon>Liliopsida</taxon>
        <taxon>Poales</taxon>
        <taxon>Poaceae</taxon>
        <taxon>BOP clade</taxon>
        <taxon>Pooideae</taxon>
        <taxon>Triticodae</taxon>
        <taxon>Triticeae</taxon>
        <taxon>Triticinae</taxon>
        <taxon>Triticum</taxon>
    </lineage>
</organism>
<gene>
    <name evidence="2" type="ORF">CFC21_047912</name>
</gene>
<accession>A0A9R1G0D0</accession>
<proteinExistence type="predicted"/>
<evidence type="ECO:0000313" key="2">
    <source>
        <dbReference type="EMBL" id="KAF7037562.1"/>
    </source>
</evidence>
<sequence>MRLRLLRAPYEHVFWEFLFVANQSVGNDAGNAAASRSTAAGTGDRGSTAGGAGNSGGAGSIVAGPGDRGSAAAALAVRRGPAGSEDDAVIQASLLVPIRWRIQFSDDHKIGSGRDGFLYYHAASRWTTVRDRDHDILAGRYLDVDEQIQAGACFAIDDFQIVVRECVQESSPVEESIELVDLASDSENAAPKPNIGGRFWVLADDTDADEEGEGGCILSDKTEPNAIISGMVRDLSKGLQVKKALDQKTEGHGKSSSTKIKPWKGPIPKVIFRATAVIHSWSLLTPMEAREHLVTGSIRWEMVARDIFNRFGWRSCNRIGN</sequence>
<evidence type="ECO:0000256" key="1">
    <source>
        <dbReference type="SAM" id="MobiDB-lite"/>
    </source>
</evidence>
<comment type="caution">
    <text evidence="2">The sequence shown here is derived from an EMBL/GenBank/DDBJ whole genome shotgun (WGS) entry which is preliminary data.</text>
</comment>
<dbReference type="OrthoDB" id="711224at2759"/>
<reference evidence="2" key="1">
    <citation type="journal article" date="2017" name="Gigascience">
        <title>The first near-complete assembly of the hexaploid bread wheat genome, Triticum aestivum.</title>
        <authorList>
            <person name="Zimin A.V."/>
            <person name="Puiu D."/>
            <person name="Hall R."/>
            <person name="Kingan S."/>
            <person name="Clavijo B.J."/>
            <person name="Salzberg S.L."/>
        </authorList>
    </citation>
    <scope>NUCLEOTIDE SEQUENCE</scope>
    <source>
        <tissue evidence="2">Leaf</tissue>
    </source>
</reference>
<feature type="compositionally biased region" description="Low complexity" evidence="1">
    <location>
        <begin position="30"/>
        <end position="42"/>
    </location>
</feature>
<dbReference type="EMBL" id="CM022219">
    <property type="protein sequence ID" value="KAF7037562.1"/>
    <property type="molecule type" value="Genomic_DNA"/>
</dbReference>
<dbReference type="Proteomes" id="UP000815260">
    <property type="component" value="Chromosome 3D"/>
</dbReference>
<evidence type="ECO:0008006" key="3">
    <source>
        <dbReference type="Google" id="ProtNLM"/>
    </source>
</evidence>
<feature type="region of interest" description="Disordered" evidence="1">
    <location>
        <begin position="30"/>
        <end position="63"/>
    </location>
</feature>